<sequence>MNSKKHYTLLSLLLIIGLLVSCNKEKKTNNIVESKIASDEYLISGTLKNIEDSTWIFINKDNEIIDSTRIINEKFEFKGTLDEPSSFFMMVGKTKPEYFVLWAENLKMKIEGDKGNIRNVSITGSKSQNEYNILKQRTDSLELVFENVISQLQNPDPDKMTNEIRNNLIKEQNDILTKIEEINQKFILDFPNSYVSASNLNDYAASWGREKVDELHIPLSEQMKNSSYGQSIKHFLSLPEVPEVGEKFIDFELTDLDDTPLKISDNKSKYTLIEFWASWCYPCRQENPKLIKTYNQYKDQGFEIIGVSIDQRKEDWIKAIKKDSLPWKQGVDLKGFKSDIALTYGINGIPDNFLIDEEGKIIAKTLRGNQLENKLKELFKN</sequence>
<dbReference type="InterPro" id="IPR036249">
    <property type="entry name" value="Thioredoxin-like_sf"/>
</dbReference>
<dbReference type="PANTHER" id="PTHR42852">
    <property type="entry name" value="THIOL:DISULFIDE INTERCHANGE PROTEIN DSBE"/>
    <property type="match status" value="1"/>
</dbReference>
<evidence type="ECO:0000256" key="3">
    <source>
        <dbReference type="ARBA" id="ARBA00023157"/>
    </source>
</evidence>
<dbReference type="PROSITE" id="PS51257">
    <property type="entry name" value="PROKAR_LIPOPROTEIN"/>
    <property type="match status" value="1"/>
</dbReference>
<keyword evidence="2" id="KW-0201">Cytochrome c-type biogenesis</keyword>
<dbReference type="InterPro" id="IPR050553">
    <property type="entry name" value="Thioredoxin_ResA/DsbE_sf"/>
</dbReference>
<evidence type="ECO:0000256" key="2">
    <source>
        <dbReference type="ARBA" id="ARBA00022748"/>
    </source>
</evidence>
<evidence type="ECO:0000256" key="4">
    <source>
        <dbReference type="ARBA" id="ARBA00023284"/>
    </source>
</evidence>
<evidence type="ECO:0000256" key="1">
    <source>
        <dbReference type="ARBA" id="ARBA00004196"/>
    </source>
</evidence>
<protein>
    <submittedName>
        <fullName evidence="6">Redoxin domain-containing protein</fullName>
    </submittedName>
</protein>
<dbReference type="SUPFAM" id="SSF52833">
    <property type="entry name" value="Thioredoxin-like"/>
    <property type="match status" value="1"/>
</dbReference>
<dbReference type="CDD" id="cd02966">
    <property type="entry name" value="TlpA_like_family"/>
    <property type="match status" value="1"/>
</dbReference>
<keyword evidence="7" id="KW-1185">Reference proteome</keyword>
<reference evidence="7" key="1">
    <citation type="journal article" date="2019" name="Int. J. Syst. Evol. Microbiol.">
        <title>The Global Catalogue of Microorganisms (GCM) 10K type strain sequencing project: providing services to taxonomists for standard genome sequencing and annotation.</title>
        <authorList>
            <consortium name="The Broad Institute Genomics Platform"/>
            <consortium name="The Broad Institute Genome Sequencing Center for Infectious Disease"/>
            <person name="Wu L."/>
            <person name="Ma J."/>
        </authorList>
    </citation>
    <scope>NUCLEOTIDE SEQUENCE [LARGE SCALE GENOMIC DNA]</scope>
    <source>
        <strain evidence="7">KCTC 52274</strain>
    </source>
</reference>
<dbReference type="Pfam" id="PF00578">
    <property type="entry name" value="AhpC-TSA"/>
    <property type="match status" value="1"/>
</dbReference>
<name>A0ABW5LA26_9FLAO</name>
<dbReference type="PROSITE" id="PS51352">
    <property type="entry name" value="THIOREDOXIN_2"/>
    <property type="match status" value="1"/>
</dbReference>
<dbReference type="Pfam" id="PF14289">
    <property type="entry name" value="DUF4369"/>
    <property type="match status" value="1"/>
</dbReference>
<dbReference type="PANTHER" id="PTHR42852:SF6">
    <property type="entry name" value="THIOL:DISULFIDE INTERCHANGE PROTEIN DSBE"/>
    <property type="match status" value="1"/>
</dbReference>
<comment type="subcellular location">
    <subcellularLocation>
        <location evidence="1">Cell envelope</location>
    </subcellularLocation>
</comment>
<evidence type="ECO:0000313" key="6">
    <source>
        <dbReference type="EMBL" id="MFD2561753.1"/>
    </source>
</evidence>
<dbReference type="InterPro" id="IPR000866">
    <property type="entry name" value="AhpC/TSA"/>
</dbReference>
<evidence type="ECO:0000259" key="5">
    <source>
        <dbReference type="PROSITE" id="PS51352"/>
    </source>
</evidence>
<dbReference type="InterPro" id="IPR025380">
    <property type="entry name" value="DUF4369"/>
</dbReference>
<gene>
    <name evidence="6" type="ORF">ACFSR1_03660</name>
</gene>
<organism evidence="6 7">
    <name type="scientific">Aquimarina rubra</name>
    <dbReference type="NCBI Taxonomy" id="1920033"/>
    <lineage>
        <taxon>Bacteria</taxon>
        <taxon>Pseudomonadati</taxon>
        <taxon>Bacteroidota</taxon>
        <taxon>Flavobacteriia</taxon>
        <taxon>Flavobacteriales</taxon>
        <taxon>Flavobacteriaceae</taxon>
        <taxon>Aquimarina</taxon>
    </lineage>
</organism>
<dbReference type="Gene3D" id="3.40.30.10">
    <property type="entry name" value="Glutaredoxin"/>
    <property type="match status" value="1"/>
</dbReference>
<evidence type="ECO:0000313" key="7">
    <source>
        <dbReference type="Proteomes" id="UP001597319"/>
    </source>
</evidence>
<proteinExistence type="predicted"/>
<dbReference type="InterPro" id="IPR013766">
    <property type="entry name" value="Thioredoxin_domain"/>
</dbReference>
<dbReference type="EMBL" id="JBHULE010000004">
    <property type="protein sequence ID" value="MFD2561753.1"/>
    <property type="molecule type" value="Genomic_DNA"/>
</dbReference>
<feature type="domain" description="Thioredoxin" evidence="5">
    <location>
        <begin position="242"/>
        <end position="381"/>
    </location>
</feature>
<dbReference type="Proteomes" id="UP001597319">
    <property type="component" value="Unassembled WGS sequence"/>
</dbReference>
<accession>A0ABW5LA26</accession>
<keyword evidence="4" id="KW-0676">Redox-active center</keyword>
<keyword evidence="3" id="KW-1015">Disulfide bond</keyword>
<dbReference type="RefSeq" id="WP_378289749.1">
    <property type="nucleotide sequence ID" value="NZ_JBHULE010000004.1"/>
</dbReference>
<comment type="caution">
    <text evidence="6">The sequence shown here is derived from an EMBL/GenBank/DDBJ whole genome shotgun (WGS) entry which is preliminary data.</text>
</comment>